<dbReference type="EMBL" id="LNQE01000417">
    <property type="protein sequence ID" value="KUG26722.1"/>
    <property type="molecule type" value="Genomic_DNA"/>
</dbReference>
<dbReference type="AlphaFoldDB" id="A0A0W8G129"/>
<accession>A0A0W8G129</accession>
<reference evidence="2" key="1">
    <citation type="journal article" date="2015" name="Proc. Natl. Acad. Sci. U.S.A.">
        <title>Networks of energetic and metabolic interactions define dynamics in microbial communities.</title>
        <authorList>
            <person name="Embree M."/>
            <person name="Liu J.K."/>
            <person name="Al-Bassam M.M."/>
            <person name="Zengler K."/>
        </authorList>
    </citation>
    <scope>NUCLEOTIDE SEQUENCE</scope>
</reference>
<comment type="caution">
    <text evidence="2">The sequence shown here is derived from an EMBL/GenBank/DDBJ whole genome shotgun (WGS) entry which is preliminary data.</text>
</comment>
<proteinExistence type="predicted"/>
<dbReference type="PANTHER" id="PTHR40516">
    <property type="entry name" value="ANTITOXIN CHPS-RELATED"/>
    <property type="match status" value="1"/>
</dbReference>
<protein>
    <submittedName>
        <fullName evidence="2">Programmed cell death antitoxin maze</fullName>
    </submittedName>
</protein>
<dbReference type="GO" id="GO:0097351">
    <property type="term" value="F:toxin sequestering activity"/>
    <property type="evidence" value="ECO:0007669"/>
    <property type="project" value="InterPro"/>
</dbReference>
<dbReference type="InterPro" id="IPR039052">
    <property type="entry name" value="Antitox_PemI-like"/>
</dbReference>
<evidence type="ECO:0000313" key="2">
    <source>
        <dbReference type="EMBL" id="KUG26722.1"/>
    </source>
</evidence>
<dbReference type="Pfam" id="PF04014">
    <property type="entry name" value="MazE_antitoxin"/>
    <property type="match status" value="1"/>
</dbReference>
<feature type="domain" description="SpoVT-AbrB" evidence="1">
    <location>
        <begin position="6"/>
        <end position="51"/>
    </location>
</feature>
<dbReference type="SUPFAM" id="SSF89447">
    <property type="entry name" value="AbrB/MazE/MraZ-like"/>
    <property type="match status" value="1"/>
</dbReference>
<sequence>MKVKIQKWGNSLAMRIPKAFADQSMICEDKYVNLTLVDKKIVVEPVEEKKYELKELIAGINKRNLHKEIDFGKPIGNEVW</sequence>
<dbReference type="InterPro" id="IPR007159">
    <property type="entry name" value="SpoVT-AbrB_dom"/>
</dbReference>
<dbReference type="SMART" id="SM00966">
    <property type="entry name" value="SpoVT_AbrB"/>
    <property type="match status" value="1"/>
</dbReference>
<name>A0A0W8G129_9ZZZZ</name>
<evidence type="ECO:0000259" key="1">
    <source>
        <dbReference type="SMART" id="SM00966"/>
    </source>
</evidence>
<dbReference type="InterPro" id="IPR037914">
    <property type="entry name" value="SpoVT-AbrB_sf"/>
</dbReference>
<organism evidence="2">
    <name type="scientific">hydrocarbon metagenome</name>
    <dbReference type="NCBI Taxonomy" id="938273"/>
    <lineage>
        <taxon>unclassified sequences</taxon>
        <taxon>metagenomes</taxon>
        <taxon>ecological metagenomes</taxon>
    </lineage>
</organism>
<gene>
    <name evidence="2" type="ORF">ASZ90_003444</name>
</gene>
<dbReference type="PANTHER" id="PTHR40516:SF1">
    <property type="entry name" value="ANTITOXIN CHPS-RELATED"/>
    <property type="match status" value="1"/>
</dbReference>
<dbReference type="Gene3D" id="2.10.260.10">
    <property type="match status" value="1"/>
</dbReference>
<dbReference type="GO" id="GO:0003677">
    <property type="term" value="F:DNA binding"/>
    <property type="evidence" value="ECO:0007669"/>
    <property type="project" value="InterPro"/>
</dbReference>